<dbReference type="InterPro" id="IPR018931">
    <property type="entry name" value="DUF2520"/>
</dbReference>
<evidence type="ECO:0000313" key="3">
    <source>
        <dbReference type="EMBL" id="MBO1901667.1"/>
    </source>
</evidence>
<keyword evidence="4" id="KW-1185">Reference proteome</keyword>
<reference evidence="3" key="1">
    <citation type="submission" date="2021-03" db="EMBL/GenBank/DDBJ databases">
        <title>Leucobacter chromiisoli sp. nov., isolated from chromium-containing soil of chemical plant.</title>
        <authorList>
            <person name="Xu Z."/>
        </authorList>
    </citation>
    <scope>NUCLEOTIDE SEQUENCE</scope>
    <source>
        <strain evidence="3">S27</strain>
    </source>
</reference>
<dbReference type="EMBL" id="JAGDYM010000007">
    <property type="protein sequence ID" value="MBO1901667.1"/>
    <property type="molecule type" value="Genomic_DNA"/>
</dbReference>
<feature type="domain" description="DUF2520" evidence="2">
    <location>
        <begin position="144"/>
        <end position="227"/>
    </location>
</feature>
<dbReference type="RefSeq" id="WP_208097432.1">
    <property type="nucleotide sequence ID" value="NZ_JAGDYM010000007.1"/>
</dbReference>
<dbReference type="Gene3D" id="3.40.50.720">
    <property type="entry name" value="NAD(P)-binding Rossmann-like Domain"/>
    <property type="match status" value="1"/>
</dbReference>
<dbReference type="Proteomes" id="UP000664382">
    <property type="component" value="Unassembled WGS sequence"/>
</dbReference>
<dbReference type="InterPro" id="IPR036291">
    <property type="entry name" value="NAD(P)-bd_dom_sf"/>
</dbReference>
<organism evidence="3 4">
    <name type="scientific">Leucobacter weissii</name>
    <dbReference type="NCBI Taxonomy" id="1983706"/>
    <lineage>
        <taxon>Bacteria</taxon>
        <taxon>Bacillati</taxon>
        <taxon>Actinomycetota</taxon>
        <taxon>Actinomycetes</taxon>
        <taxon>Micrococcales</taxon>
        <taxon>Microbacteriaceae</taxon>
        <taxon>Leucobacter</taxon>
    </lineage>
</organism>
<dbReference type="SUPFAM" id="SSF51735">
    <property type="entry name" value="NAD(P)-binding Rossmann-fold domains"/>
    <property type="match status" value="1"/>
</dbReference>
<name>A0A939MMT1_9MICO</name>
<dbReference type="PANTHER" id="PTHR40459:SF1">
    <property type="entry name" value="CONSERVED HYPOTHETICAL ALANINE AND LEUCINE RICH PROTEIN"/>
    <property type="match status" value="1"/>
</dbReference>
<evidence type="ECO:0000259" key="2">
    <source>
        <dbReference type="Pfam" id="PF10728"/>
    </source>
</evidence>
<dbReference type="Pfam" id="PF10727">
    <property type="entry name" value="Rossmann-like"/>
    <property type="match status" value="1"/>
</dbReference>
<comment type="caution">
    <text evidence="3">The sequence shown here is derived from an EMBL/GenBank/DDBJ whole genome shotgun (WGS) entry which is preliminary data.</text>
</comment>
<proteinExistence type="predicted"/>
<gene>
    <name evidence="3" type="ORF">J4H92_06835</name>
</gene>
<evidence type="ECO:0000259" key="1">
    <source>
        <dbReference type="Pfam" id="PF10727"/>
    </source>
</evidence>
<accession>A0A939MMT1</accession>
<evidence type="ECO:0000313" key="4">
    <source>
        <dbReference type="Proteomes" id="UP000664382"/>
    </source>
</evidence>
<dbReference type="AlphaFoldDB" id="A0A939MMT1"/>
<protein>
    <submittedName>
        <fullName evidence="3">DUF2520 domain-containing protein</fullName>
    </submittedName>
</protein>
<dbReference type="PANTHER" id="PTHR40459">
    <property type="entry name" value="CONSERVED HYPOTHETICAL ALANINE AND LEUCINE RICH PROTEIN"/>
    <property type="match status" value="1"/>
</dbReference>
<sequence length="233" mass="23535">MSAAEREGRLGVGVVGAGRVGSVLALALAGAGHSVTALSAISAESRERAELLLPGVPVLEAPEVVRRSELVLFAVPGSELPGLVHGLTETGAWQPGQIAAHTAPEHGYRVFAPALGAGVIPLALHPAMVFTGTSLDLSRLAGATVAVTAPPPVQPIGQALAVEMGAEPVIVADSDRAAYADAIAAATEFSGAVVRQATDALREVGVERPDRVIGGLVRAAVEEALRAAVPRPD</sequence>
<feature type="domain" description="Putative oxidoreductase/dehydrogenase Rossmann-like" evidence="1">
    <location>
        <begin position="5"/>
        <end position="126"/>
    </location>
</feature>
<dbReference type="Pfam" id="PF10728">
    <property type="entry name" value="DUF2520"/>
    <property type="match status" value="1"/>
</dbReference>
<dbReference type="InterPro" id="IPR019665">
    <property type="entry name" value="OxRdtase/DH_put_Rossmann_dom"/>
</dbReference>